<evidence type="ECO:0000256" key="3">
    <source>
        <dbReference type="ARBA" id="ARBA00022840"/>
    </source>
</evidence>
<evidence type="ECO:0000313" key="6">
    <source>
        <dbReference type="Proteomes" id="UP000193978"/>
    </source>
</evidence>
<keyword evidence="6" id="KW-1185">Reference proteome</keyword>
<dbReference type="Proteomes" id="UP000193978">
    <property type="component" value="Chromosome"/>
</dbReference>
<keyword evidence="2" id="KW-0378">Hydrolase</keyword>
<organism evidence="5 6">
    <name type="scientific">Methylocystis bryophila</name>
    <dbReference type="NCBI Taxonomy" id="655015"/>
    <lineage>
        <taxon>Bacteria</taxon>
        <taxon>Pseudomonadati</taxon>
        <taxon>Pseudomonadota</taxon>
        <taxon>Alphaproteobacteria</taxon>
        <taxon>Hyphomicrobiales</taxon>
        <taxon>Methylocystaceae</taxon>
        <taxon>Methylocystis</taxon>
    </lineage>
</organism>
<reference evidence="5 6" key="1">
    <citation type="submission" date="2017-02" db="EMBL/GenBank/DDBJ databases">
        <authorList>
            <person name="Peterson S.W."/>
        </authorList>
    </citation>
    <scope>NUCLEOTIDE SEQUENCE [LARGE SCALE GENOMIC DNA]</scope>
    <source>
        <strain evidence="5 6">S285</strain>
    </source>
</reference>
<proteinExistence type="predicted"/>
<evidence type="ECO:0000256" key="2">
    <source>
        <dbReference type="ARBA" id="ARBA00022801"/>
    </source>
</evidence>
<sequence length="338" mass="34787">MSARLRILSAGPGVTLQDEGRRGFLRFGVTPAGPMDADAFLAATVASGEGAAIEVSLGGVEIAVEEAEIGLAVCGGQFDVRLDGRALPGACVLTLAPGARLALRAGASGAWAYVAPFGRFDLPKILGSLSTHTRSGLGGLGGRALTAGDALPILAARPGPEAPMALHAPWLGVVPESFRVLLGPQQDLFDEEAVALFLSARWRLSAKSDRMAYRLEGSPLAHRSGHDIVSDGLAMGAIQVPGDGAPLVLMADRQPTGGYPKIAHVIGADLPALAQKRPGEELCFAAVSLEEAIAARRARARALAEGVRLEAIAPELTSELLLARNLVGGVVGAFNPPE</sequence>
<keyword evidence="1" id="KW-0547">Nucleotide-binding</keyword>
<evidence type="ECO:0000256" key="1">
    <source>
        <dbReference type="ARBA" id="ARBA00022741"/>
    </source>
</evidence>
<dbReference type="Gene3D" id="2.40.100.10">
    <property type="entry name" value="Cyclophilin-like"/>
    <property type="match status" value="1"/>
</dbReference>
<protein>
    <submittedName>
        <fullName evidence="5">Urea amidolyase</fullName>
    </submittedName>
</protein>
<keyword evidence="3" id="KW-0067">ATP-binding</keyword>
<dbReference type="InterPro" id="IPR052708">
    <property type="entry name" value="PxpC"/>
</dbReference>
<accession>A0A1W6MTK0</accession>
<dbReference type="Pfam" id="PF02626">
    <property type="entry name" value="CT_A_B"/>
    <property type="match status" value="1"/>
</dbReference>
<feature type="domain" description="Carboxyltransferase" evidence="4">
    <location>
        <begin position="26"/>
        <end position="302"/>
    </location>
</feature>
<dbReference type="PANTHER" id="PTHR43309:SF3">
    <property type="entry name" value="5-OXOPROLINASE SUBUNIT C"/>
    <property type="match status" value="1"/>
</dbReference>
<dbReference type="STRING" id="655015.B1812_07035"/>
<dbReference type="InterPro" id="IPR003778">
    <property type="entry name" value="CT_A_B"/>
</dbReference>
<dbReference type="GO" id="GO:0016787">
    <property type="term" value="F:hydrolase activity"/>
    <property type="evidence" value="ECO:0007669"/>
    <property type="project" value="UniProtKB-KW"/>
</dbReference>
<evidence type="ECO:0000313" key="5">
    <source>
        <dbReference type="EMBL" id="ARN80872.1"/>
    </source>
</evidence>
<dbReference type="GO" id="GO:0005524">
    <property type="term" value="F:ATP binding"/>
    <property type="evidence" value="ECO:0007669"/>
    <property type="project" value="UniProtKB-KW"/>
</dbReference>
<dbReference type="OrthoDB" id="9768696at2"/>
<dbReference type="GO" id="GO:0016829">
    <property type="term" value="F:lyase activity"/>
    <property type="evidence" value="ECO:0007669"/>
    <property type="project" value="UniProtKB-KW"/>
</dbReference>
<dbReference type="RefSeq" id="WP_085770957.1">
    <property type="nucleotide sequence ID" value="NZ_AP027149.1"/>
</dbReference>
<dbReference type="SMART" id="SM00797">
    <property type="entry name" value="AHS2"/>
    <property type="match status" value="1"/>
</dbReference>
<dbReference type="EMBL" id="CP019948">
    <property type="protein sequence ID" value="ARN80872.1"/>
    <property type="molecule type" value="Genomic_DNA"/>
</dbReference>
<evidence type="ECO:0000259" key="4">
    <source>
        <dbReference type="SMART" id="SM00797"/>
    </source>
</evidence>
<dbReference type="KEGG" id="mbry:B1812_07035"/>
<dbReference type="NCBIfam" id="TIGR00724">
    <property type="entry name" value="urea_amlyse_rel"/>
    <property type="match status" value="1"/>
</dbReference>
<dbReference type="AlphaFoldDB" id="A0A1W6MTK0"/>
<dbReference type="InterPro" id="IPR029000">
    <property type="entry name" value="Cyclophilin-like_dom_sf"/>
</dbReference>
<gene>
    <name evidence="5" type="ORF">B1812_07035</name>
</gene>
<keyword evidence="5" id="KW-0456">Lyase</keyword>
<dbReference type="SUPFAM" id="SSF50891">
    <property type="entry name" value="Cyclophilin-like"/>
    <property type="match status" value="1"/>
</dbReference>
<name>A0A1W6MTK0_9HYPH</name>
<dbReference type="PANTHER" id="PTHR43309">
    <property type="entry name" value="5-OXOPROLINASE SUBUNIT C"/>
    <property type="match status" value="1"/>
</dbReference>